<evidence type="ECO:0000313" key="3">
    <source>
        <dbReference type="Proteomes" id="UP000181870"/>
    </source>
</evidence>
<evidence type="ECO:0000313" key="2">
    <source>
        <dbReference type="EMBL" id="SDJ07147.1"/>
    </source>
</evidence>
<feature type="transmembrane region" description="Helical" evidence="1">
    <location>
        <begin position="341"/>
        <end position="359"/>
    </location>
</feature>
<organism evidence="2 3">
    <name type="scientific">Bacteroides ovatus</name>
    <dbReference type="NCBI Taxonomy" id="28116"/>
    <lineage>
        <taxon>Bacteria</taxon>
        <taxon>Pseudomonadati</taxon>
        <taxon>Bacteroidota</taxon>
        <taxon>Bacteroidia</taxon>
        <taxon>Bacteroidales</taxon>
        <taxon>Bacteroidaceae</taxon>
        <taxon>Bacteroides</taxon>
    </lineage>
</organism>
<feature type="transmembrane region" description="Helical" evidence="1">
    <location>
        <begin position="138"/>
        <end position="168"/>
    </location>
</feature>
<sequence length="360" mass="41138">MSANLYLPLYLTIVTILTLGQYVYYKRRVYGALVVESHGKTVLSLALAVILTFFIGLRPAAYIFVDTMNYVLDYNVMEGNYFVVDYNATNYLFDNLFAWIASEQLGYSFFFLVIAAIYFCGTWFACKRLFPSDTWVAFLTFLAAFSTFSYGTNGIKAGAAATLFLIAISYRNNIVIAALMLFVTLGFHHSMIMPIAAFVATYFYKNVKVYFGVWFICLLMAAAHITFFQELFAGYSDEGGASYLTSSGTSWGGKEGFRIDFVIYSSMPVLIGYWAIFKRGLRSVMYEFILSIYLLTNSVWMLCMYANFTNRIAYLSWGIYPVVLIYPFLNEKIGTRQYKILANVIILHLAFTLFMEIIYY</sequence>
<feature type="transmembrane region" description="Helical" evidence="1">
    <location>
        <begin position="256"/>
        <end position="276"/>
    </location>
</feature>
<dbReference type="EMBL" id="FNDO01000116">
    <property type="protein sequence ID" value="SDJ07147.1"/>
    <property type="molecule type" value="Genomic_DNA"/>
</dbReference>
<feature type="transmembrane region" description="Helical" evidence="1">
    <location>
        <begin position="174"/>
        <end position="204"/>
    </location>
</feature>
<keyword evidence="1" id="KW-0812">Transmembrane</keyword>
<feature type="transmembrane region" description="Helical" evidence="1">
    <location>
        <begin position="288"/>
        <end position="306"/>
    </location>
</feature>
<feature type="transmembrane region" description="Helical" evidence="1">
    <location>
        <begin position="105"/>
        <end position="126"/>
    </location>
</feature>
<dbReference type="AlphaFoldDB" id="A0A1G8QQZ3"/>
<keyword evidence="1" id="KW-0472">Membrane</keyword>
<feature type="transmembrane region" description="Helical" evidence="1">
    <location>
        <begin position="211"/>
        <end position="236"/>
    </location>
</feature>
<feature type="transmembrane region" description="Helical" evidence="1">
    <location>
        <begin position="312"/>
        <end position="329"/>
    </location>
</feature>
<keyword evidence="1" id="KW-1133">Transmembrane helix</keyword>
<proteinExistence type="predicted"/>
<dbReference type="RefSeq" id="WP_074638878.1">
    <property type="nucleotide sequence ID" value="NZ_FNDO01000116.1"/>
</dbReference>
<accession>A0A1G8QQZ3</accession>
<dbReference type="Proteomes" id="UP000181870">
    <property type="component" value="Unassembled WGS sequence"/>
</dbReference>
<reference evidence="2 3" key="1">
    <citation type="submission" date="2016-10" db="EMBL/GenBank/DDBJ databases">
        <authorList>
            <person name="de Groot N.N."/>
        </authorList>
    </citation>
    <scope>NUCLEOTIDE SEQUENCE [LARGE SCALE GENOMIC DNA]</scope>
    <source>
        <strain evidence="2 3">NLAE-zl-C57</strain>
    </source>
</reference>
<evidence type="ECO:0000256" key="1">
    <source>
        <dbReference type="SAM" id="Phobius"/>
    </source>
</evidence>
<feature type="transmembrane region" description="Helical" evidence="1">
    <location>
        <begin position="6"/>
        <end position="25"/>
    </location>
</feature>
<protein>
    <submittedName>
        <fullName evidence="2">EpsG family protein</fullName>
    </submittedName>
</protein>
<gene>
    <name evidence="2" type="ORF">SAMN05192582_11168</name>
</gene>
<feature type="transmembrane region" description="Helical" evidence="1">
    <location>
        <begin position="45"/>
        <end position="65"/>
    </location>
</feature>
<name>A0A1G8QQZ3_BACOV</name>